<dbReference type="EMBL" id="MLYV02000081">
    <property type="protein sequence ID" value="PSS37175.1"/>
    <property type="molecule type" value="Genomic_DNA"/>
</dbReference>
<proteinExistence type="predicted"/>
<evidence type="ECO:0000313" key="4">
    <source>
        <dbReference type="Proteomes" id="UP000186601"/>
    </source>
</evidence>
<organism evidence="3 4">
    <name type="scientific">Hermanssonia centrifuga</name>
    <dbReference type="NCBI Taxonomy" id="98765"/>
    <lineage>
        <taxon>Eukaryota</taxon>
        <taxon>Fungi</taxon>
        <taxon>Dikarya</taxon>
        <taxon>Basidiomycota</taxon>
        <taxon>Agaricomycotina</taxon>
        <taxon>Agaricomycetes</taxon>
        <taxon>Polyporales</taxon>
        <taxon>Meruliaceae</taxon>
        <taxon>Hermanssonia</taxon>
    </lineage>
</organism>
<keyword evidence="4" id="KW-1185">Reference proteome</keyword>
<name>A0A2R6S4J9_9APHY</name>
<feature type="region of interest" description="Disordered" evidence="1">
    <location>
        <begin position="165"/>
        <end position="246"/>
    </location>
</feature>
<dbReference type="AlphaFoldDB" id="A0A2R6S4J9"/>
<feature type="compositionally biased region" description="Low complexity" evidence="1">
    <location>
        <begin position="99"/>
        <end position="111"/>
    </location>
</feature>
<evidence type="ECO:0000256" key="1">
    <source>
        <dbReference type="SAM" id="MobiDB-lite"/>
    </source>
</evidence>
<evidence type="ECO:0000313" key="3">
    <source>
        <dbReference type="EMBL" id="PSS37175.1"/>
    </source>
</evidence>
<protein>
    <submittedName>
        <fullName evidence="3">Uncharacterized protein</fullName>
    </submittedName>
</protein>
<feature type="compositionally biased region" description="Low complexity" evidence="1">
    <location>
        <begin position="17"/>
        <end position="92"/>
    </location>
</feature>
<gene>
    <name evidence="3" type="ORF">PHLCEN_2v1048</name>
</gene>
<feature type="region of interest" description="Disordered" evidence="1">
    <location>
        <begin position="1"/>
        <end position="111"/>
    </location>
</feature>
<accession>A0A2R6S4J9</accession>
<keyword evidence="2" id="KW-0812">Transmembrane</keyword>
<keyword evidence="2" id="KW-1133">Transmembrane helix</keyword>
<sequence>MSTSSTSTVPSSPPSATPTVPNNSLSAIPSNSPSAIPSNSPSATPSNSPSATPSNPISNVPGNSRSAIPSSSNSAVPSSSPSATPSSFAIVPSSPPSATPSSSISTVSSGSTSNHQRTIAIAVPCALGLSLLIIVVAFILYRRRRHTGPPNGWVTEYPVGSGWVDETQKDTGARQESPHSASASLPSEPVGLIAEETHARASPEVLQSQTEGVSSPSLQHNHSSELADDESPPPYVSNARRTTSQS</sequence>
<dbReference type="Proteomes" id="UP000186601">
    <property type="component" value="Unassembled WGS sequence"/>
</dbReference>
<evidence type="ECO:0000256" key="2">
    <source>
        <dbReference type="SAM" id="Phobius"/>
    </source>
</evidence>
<feature type="compositionally biased region" description="Low complexity" evidence="1">
    <location>
        <begin position="1"/>
        <end position="10"/>
    </location>
</feature>
<feature type="compositionally biased region" description="Polar residues" evidence="1">
    <location>
        <begin position="205"/>
        <end position="221"/>
    </location>
</feature>
<keyword evidence="2" id="KW-0472">Membrane</keyword>
<feature type="compositionally biased region" description="Basic and acidic residues" evidence="1">
    <location>
        <begin position="166"/>
        <end position="177"/>
    </location>
</feature>
<comment type="caution">
    <text evidence="3">The sequence shown here is derived from an EMBL/GenBank/DDBJ whole genome shotgun (WGS) entry which is preliminary data.</text>
</comment>
<feature type="transmembrane region" description="Helical" evidence="2">
    <location>
        <begin position="119"/>
        <end position="141"/>
    </location>
</feature>
<reference evidence="3 4" key="1">
    <citation type="submission" date="2018-02" db="EMBL/GenBank/DDBJ databases">
        <title>Genome sequence of the basidiomycete white-rot fungus Phlebia centrifuga.</title>
        <authorList>
            <person name="Granchi Z."/>
            <person name="Peng M."/>
            <person name="de Vries R.P."/>
            <person name="Hilden K."/>
            <person name="Makela M.R."/>
            <person name="Grigoriev I."/>
            <person name="Riley R."/>
        </authorList>
    </citation>
    <scope>NUCLEOTIDE SEQUENCE [LARGE SCALE GENOMIC DNA]</scope>
    <source>
        <strain evidence="3 4">FBCC195</strain>
    </source>
</reference>